<dbReference type="InterPro" id="IPR053150">
    <property type="entry name" value="Teicoplanin_resist-assoc"/>
</dbReference>
<sequence>MFNKKNSFNKKKLFWIYIIILFVFIAVKFKGSFYELVDRINSIKSNREEGIWNINMVPFRTMKPYLTNFFSMFAFKNILGNILPFIPFGFLLPIAYNKNFFQVLLISFIGIIFIEIFQLITMLGYCDIDDIILNLIGCMIGYGIFCCYQHCIRKEIY</sequence>
<keyword evidence="1" id="KW-0812">Transmembrane</keyword>
<evidence type="ECO:0000256" key="1">
    <source>
        <dbReference type="SAM" id="Phobius"/>
    </source>
</evidence>
<evidence type="ECO:0000313" key="6">
    <source>
        <dbReference type="Proteomes" id="UP001108123"/>
    </source>
</evidence>
<reference evidence="4 5" key="1">
    <citation type="submission" date="2019-08" db="EMBL/GenBank/DDBJ databases">
        <title>In-depth cultivation of the pig gut microbiome towards novel bacterial diversity and tailored functional studies.</title>
        <authorList>
            <person name="Wylensek D."/>
            <person name="Hitch T.C.A."/>
            <person name="Clavel T."/>
        </authorList>
    </citation>
    <scope>NUCLEOTIDE SEQUENCE [LARGE SCALE GENOMIC DNA]</scope>
    <source>
        <strain evidence="4 5">Med78-601-WT-4W-RMD-3</strain>
    </source>
</reference>
<evidence type="ECO:0000259" key="2">
    <source>
        <dbReference type="Pfam" id="PF04892"/>
    </source>
</evidence>
<dbReference type="PANTHER" id="PTHR36834">
    <property type="entry name" value="MEMBRANE PROTEIN-RELATED"/>
    <property type="match status" value="1"/>
</dbReference>
<dbReference type="Pfam" id="PF04892">
    <property type="entry name" value="VanZ"/>
    <property type="match status" value="1"/>
</dbReference>
<dbReference type="EMBL" id="VULR01000001">
    <property type="protein sequence ID" value="MSS42206.1"/>
    <property type="molecule type" value="Genomic_DNA"/>
</dbReference>
<comment type="caution">
    <text evidence="4">The sequence shown here is derived from an EMBL/GenBank/DDBJ whole genome shotgun (WGS) entry which is preliminary data.</text>
</comment>
<feature type="transmembrane region" description="Helical" evidence="1">
    <location>
        <begin position="78"/>
        <end position="96"/>
    </location>
</feature>
<organism evidence="4 5">
    <name type="scientific">Anaerosalibacter bizertensis</name>
    <dbReference type="NCBI Taxonomy" id="932217"/>
    <lineage>
        <taxon>Bacteria</taxon>
        <taxon>Bacillati</taxon>
        <taxon>Bacillota</taxon>
        <taxon>Tissierellia</taxon>
        <taxon>Tissierellales</taxon>
        <taxon>Sporanaerobacteraceae</taxon>
        <taxon>Anaerosalibacter</taxon>
    </lineage>
</organism>
<keyword evidence="1" id="KW-1133">Transmembrane helix</keyword>
<evidence type="ECO:0000313" key="4">
    <source>
        <dbReference type="EMBL" id="MSS42206.1"/>
    </source>
</evidence>
<dbReference type="AlphaFoldDB" id="A0A844FE05"/>
<dbReference type="EMBL" id="JAKNID010000030">
    <property type="protein sequence ID" value="MCG4565420.1"/>
    <property type="molecule type" value="Genomic_DNA"/>
</dbReference>
<dbReference type="Proteomes" id="UP001108123">
    <property type="component" value="Unassembled WGS sequence"/>
</dbReference>
<protein>
    <submittedName>
        <fullName evidence="4">VanZ family protein</fullName>
    </submittedName>
</protein>
<dbReference type="PANTHER" id="PTHR36834:SF1">
    <property type="entry name" value="INTEGRAL MEMBRANE PROTEIN"/>
    <property type="match status" value="1"/>
</dbReference>
<accession>A0A844FE05</accession>
<proteinExistence type="predicted"/>
<feature type="transmembrane region" description="Helical" evidence="1">
    <location>
        <begin position="131"/>
        <end position="148"/>
    </location>
</feature>
<keyword evidence="6" id="KW-1185">Reference proteome</keyword>
<evidence type="ECO:0000313" key="3">
    <source>
        <dbReference type="EMBL" id="MCG4565420.1"/>
    </source>
</evidence>
<name>A0A844FE05_9FIRM</name>
<feature type="transmembrane region" description="Helical" evidence="1">
    <location>
        <begin position="103"/>
        <end position="125"/>
    </location>
</feature>
<evidence type="ECO:0000313" key="5">
    <source>
        <dbReference type="Proteomes" id="UP000462760"/>
    </source>
</evidence>
<dbReference type="OrthoDB" id="9805025at2"/>
<dbReference type="InterPro" id="IPR006976">
    <property type="entry name" value="VanZ-like"/>
</dbReference>
<feature type="domain" description="VanZ-like" evidence="2">
    <location>
        <begin position="14"/>
        <end position="146"/>
    </location>
</feature>
<dbReference type="Proteomes" id="UP000462760">
    <property type="component" value="Unassembled WGS sequence"/>
</dbReference>
<dbReference type="RefSeq" id="WP_154481449.1">
    <property type="nucleotide sequence ID" value="NZ_JAJBNW010000169.1"/>
</dbReference>
<feature type="transmembrane region" description="Helical" evidence="1">
    <location>
        <begin position="12"/>
        <end position="29"/>
    </location>
</feature>
<keyword evidence="1" id="KW-0472">Membrane</keyword>
<reference evidence="3" key="2">
    <citation type="submission" date="2022-01" db="EMBL/GenBank/DDBJ databases">
        <title>Collection of gut derived symbiotic bacterial strains cultured from healthy donors.</title>
        <authorList>
            <person name="Lin H."/>
            <person name="Kohout C."/>
            <person name="Waligurski E."/>
            <person name="Pamer E.G."/>
        </authorList>
    </citation>
    <scope>NUCLEOTIDE SEQUENCE</scope>
    <source>
        <strain evidence="3">MSK.14.39</strain>
    </source>
</reference>
<gene>
    <name evidence="4" type="ORF">FYJ27_00435</name>
    <name evidence="3" type="ORF">L0P62_08160</name>
</gene>